<protein>
    <submittedName>
        <fullName evidence="2">Uncharacterized protein</fullName>
    </submittedName>
</protein>
<feature type="compositionally biased region" description="Polar residues" evidence="1">
    <location>
        <begin position="7"/>
        <end position="23"/>
    </location>
</feature>
<evidence type="ECO:0000313" key="3">
    <source>
        <dbReference type="Proteomes" id="UP000664940"/>
    </source>
</evidence>
<accession>A0A833ZJD5</accession>
<organism evidence="2 3">
    <name type="scientific">Phyllostomus discolor</name>
    <name type="common">pale spear-nosed bat</name>
    <dbReference type="NCBI Taxonomy" id="89673"/>
    <lineage>
        <taxon>Eukaryota</taxon>
        <taxon>Metazoa</taxon>
        <taxon>Chordata</taxon>
        <taxon>Craniata</taxon>
        <taxon>Vertebrata</taxon>
        <taxon>Euteleostomi</taxon>
        <taxon>Mammalia</taxon>
        <taxon>Eutheria</taxon>
        <taxon>Laurasiatheria</taxon>
        <taxon>Chiroptera</taxon>
        <taxon>Yangochiroptera</taxon>
        <taxon>Phyllostomidae</taxon>
        <taxon>Phyllostominae</taxon>
        <taxon>Phyllostomus</taxon>
    </lineage>
</organism>
<name>A0A833ZJD5_9CHIR</name>
<proteinExistence type="predicted"/>
<evidence type="ECO:0000313" key="2">
    <source>
        <dbReference type="EMBL" id="KAF6095100.1"/>
    </source>
</evidence>
<comment type="caution">
    <text evidence="2">The sequence shown here is derived from an EMBL/GenBank/DDBJ whole genome shotgun (WGS) entry which is preliminary data.</text>
</comment>
<reference evidence="2 3" key="1">
    <citation type="journal article" date="2020" name="Nature">
        <title>Six reference-quality genomes reveal evolution of bat adaptations.</title>
        <authorList>
            <person name="Jebb D."/>
            <person name="Huang Z."/>
            <person name="Pippel M."/>
            <person name="Hughes G.M."/>
            <person name="Lavrichenko K."/>
            <person name="Devanna P."/>
            <person name="Winkler S."/>
            <person name="Jermiin L.S."/>
            <person name="Skirmuntt E.C."/>
            <person name="Katzourakis A."/>
            <person name="Burkitt-Gray L."/>
            <person name="Ray D.A."/>
            <person name="Sullivan K.A.M."/>
            <person name="Roscito J.G."/>
            <person name="Kirilenko B.M."/>
            <person name="Davalos L.M."/>
            <person name="Corthals A.P."/>
            <person name="Power M.L."/>
            <person name="Jones G."/>
            <person name="Ransome R.D."/>
            <person name="Dechmann D.K.N."/>
            <person name="Locatelli A.G."/>
            <person name="Puechmaille S.J."/>
            <person name="Fedrigo O."/>
            <person name="Jarvis E.D."/>
            <person name="Hiller M."/>
            <person name="Vernes S.C."/>
            <person name="Myers E.W."/>
            <person name="Teeling E.C."/>
        </authorList>
    </citation>
    <scope>NUCLEOTIDE SEQUENCE [LARGE SCALE GENOMIC DNA]</scope>
    <source>
        <strain evidence="2">Bat1K_MPI-CBG_1</strain>
    </source>
</reference>
<gene>
    <name evidence="2" type="ORF">HJG60_012072</name>
</gene>
<feature type="compositionally biased region" description="Polar residues" evidence="1">
    <location>
        <begin position="239"/>
        <end position="248"/>
    </location>
</feature>
<dbReference type="Proteomes" id="UP000664940">
    <property type="component" value="Unassembled WGS sequence"/>
</dbReference>
<dbReference type="EMBL" id="JABVXQ010000008">
    <property type="protein sequence ID" value="KAF6095100.1"/>
    <property type="molecule type" value="Genomic_DNA"/>
</dbReference>
<sequence>MWLPHTPRTSEVPVQQAQPHSLSSQSLLVEPQKGQEVSPAPAEGCRSAIPGAHTALLLPLKTPCFALLGGNGPPKGHISSAAQLVLMLRAQAQGCGLRPSAQLAWGLDPPLGWWGAGLRAASKADSKCTGALGLSPDPRPSISLGGAWSLCFIQPLHVLINSHYFLKFQWCRLSWTALPGGRMGARPGGRALGVHRTGTLERAVTSSALCVGCTASQQRAGASLSTSRAPARSRHHPGTRNSPASAAA</sequence>
<feature type="region of interest" description="Disordered" evidence="1">
    <location>
        <begin position="1"/>
        <end position="23"/>
    </location>
</feature>
<feature type="region of interest" description="Disordered" evidence="1">
    <location>
        <begin position="221"/>
        <end position="248"/>
    </location>
</feature>
<dbReference type="AlphaFoldDB" id="A0A833ZJD5"/>
<evidence type="ECO:0000256" key="1">
    <source>
        <dbReference type="SAM" id="MobiDB-lite"/>
    </source>
</evidence>